<dbReference type="AlphaFoldDB" id="A0A3D8IA93"/>
<dbReference type="OrthoDB" id="5326158at2"/>
<evidence type="ECO:0000313" key="2">
    <source>
        <dbReference type="Proteomes" id="UP000256379"/>
    </source>
</evidence>
<name>A0A3D8IA93_9HELI</name>
<dbReference type="Proteomes" id="UP000256379">
    <property type="component" value="Unassembled WGS sequence"/>
</dbReference>
<evidence type="ECO:0000313" key="1">
    <source>
        <dbReference type="EMBL" id="RDU62057.1"/>
    </source>
</evidence>
<keyword evidence="2" id="KW-1185">Reference proteome</keyword>
<organism evidence="1 2">
    <name type="scientific">Helicobacter didelphidarum</name>
    <dbReference type="NCBI Taxonomy" id="2040648"/>
    <lineage>
        <taxon>Bacteria</taxon>
        <taxon>Pseudomonadati</taxon>
        <taxon>Campylobacterota</taxon>
        <taxon>Epsilonproteobacteria</taxon>
        <taxon>Campylobacterales</taxon>
        <taxon>Helicobacteraceae</taxon>
        <taxon>Helicobacter</taxon>
    </lineage>
</organism>
<accession>A0A3D8IA93</accession>
<proteinExistence type="predicted"/>
<comment type="caution">
    <text evidence="1">The sequence shown here is derived from an EMBL/GenBank/DDBJ whole genome shotgun (WGS) entry which is preliminary data.</text>
</comment>
<reference evidence="1 2" key="1">
    <citation type="submission" date="2018-04" db="EMBL/GenBank/DDBJ databases">
        <title>Novel Campyloabacter and Helicobacter Species and Strains.</title>
        <authorList>
            <person name="Mannion A.J."/>
            <person name="Shen Z."/>
            <person name="Fox J.G."/>
        </authorList>
    </citation>
    <scope>NUCLEOTIDE SEQUENCE [LARGE SCALE GENOMIC DNA]</scope>
    <source>
        <strain evidence="1 2">MIT 17-337</strain>
    </source>
</reference>
<gene>
    <name evidence="1" type="ORF">CQA53_09570</name>
</gene>
<sequence length="124" mass="14958">MSKAISIKEFASLVNLEKDFCERAMHDFSQEKLKRLGFLLCKNFSLSIEQALTMLYCPYYVIDIKISVNVYKDKKNRYRVKKPHFLRCLFRHLSIHNFTIENERIYLDNEMIDEKEAEEIWLII</sequence>
<dbReference type="EMBL" id="NXLQ01000036">
    <property type="protein sequence ID" value="RDU62057.1"/>
    <property type="molecule type" value="Genomic_DNA"/>
</dbReference>
<dbReference type="RefSeq" id="WP_115543775.1">
    <property type="nucleotide sequence ID" value="NZ_NXLQ01000036.1"/>
</dbReference>
<protein>
    <submittedName>
        <fullName evidence="1">Uncharacterized protein</fullName>
    </submittedName>
</protein>